<keyword evidence="1" id="KW-0812">Transmembrane</keyword>
<organism evidence="2 3">
    <name type="scientific">Chaetoceros tenuissimus</name>
    <dbReference type="NCBI Taxonomy" id="426638"/>
    <lineage>
        <taxon>Eukaryota</taxon>
        <taxon>Sar</taxon>
        <taxon>Stramenopiles</taxon>
        <taxon>Ochrophyta</taxon>
        <taxon>Bacillariophyta</taxon>
        <taxon>Coscinodiscophyceae</taxon>
        <taxon>Chaetocerotophycidae</taxon>
        <taxon>Chaetocerotales</taxon>
        <taxon>Chaetocerotaceae</taxon>
        <taxon>Chaetoceros</taxon>
    </lineage>
</organism>
<proteinExistence type="predicted"/>
<comment type="caution">
    <text evidence="2">The sequence shown here is derived from an EMBL/GenBank/DDBJ whole genome shotgun (WGS) entry which is preliminary data.</text>
</comment>
<keyword evidence="1" id="KW-0472">Membrane</keyword>
<dbReference type="AlphaFoldDB" id="A0AAD3HE16"/>
<dbReference type="Proteomes" id="UP001054902">
    <property type="component" value="Unassembled WGS sequence"/>
</dbReference>
<keyword evidence="3" id="KW-1185">Reference proteome</keyword>
<gene>
    <name evidence="2" type="ORF">CTEN210_16074</name>
</gene>
<reference evidence="2 3" key="1">
    <citation type="journal article" date="2021" name="Sci. Rep.">
        <title>The genome of the diatom Chaetoceros tenuissimus carries an ancient integrated fragment of an extant virus.</title>
        <authorList>
            <person name="Hongo Y."/>
            <person name="Kimura K."/>
            <person name="Takaki Y."/>
            <person name="Yoshida Y."/>
            <person name="Baba S."/>
            <person name="Kobayashi G."/>
            <person name="Nagasaki K."/>
            <person name="Hano T."/>
            <person name="Tomaru Y."/>
        </authorList>
    </citation>
    <scope>NUCLEOTIDE SEQUENCE [LARGE SCALE GENOMIC DNA]</scope>
    <source>
        <strain evidence="2 3">NIES-3715</strain>
    </source>
</reference>
<sequence length="397" mass="45274">MPPRKLFVNICIGVFFIFATTIGRYERILRSFVRGYRDNKALLELYQPPSNISDSDYPTIWIHVGGFGEGMSKWRHSVPQLLGFARLINATLVEPCMHDGRLYSCKNFPNVTLSSVFSDAEQYKTSTASSRSALMATYDEFMKLSQSNTTELKFCLHKGSCGNTENYFMKPIPFLHNISKYALGSGNLVLNIPYFWINAFEVNEVETIKPETSLIEFHQRHHKKVDEILHRANITNDEFAIIHWRGEVKNMDYRACARKIIQGKSKMIQNGGDITSFPFMLMSSINEDTSTMWGGAKIMAENSNSSVKEALQTLHQAGFLKLDYLMTENEKQSLEDFGILAVYELILAARSRRFATCTRRDCRGDVCQKCNYPGGFSEYAVDYRQLQGSKSSDTCWP</sequence>
<evidence type="ECO:0000256" key="1">
    <source>
        <dbReference type="SAM" id="Phobius"/>
    </source>
</evidence>
<keyword evidence="1" id="KW-1133">Transmembrane helix</keyword>
<accession>A0AAD3HE16</accession>
<evidence type="ECO:0000313" key="3">
    <source>
        <dbReference type="Proteomes" id="UP001054902"/>
    </source>
</evidence>
<name>A0AAD3HE16_9STRA</name>
<evidence type="ECO:0000313" key="2">
    <source>
        <dbReference type="EMBL" id="GFH59598.1"/>
    </source>
</evidence>
<feature type="transmembrane region" description="Helical" evidence="1">
    <location>
        <begin position="6"/>
        <end position="25"/>
    </location>
</feature>
<dbReference type="EMBL" id="BLLK01000069">
    <property type="protein sequence ID" value="GFH59598.1"/>
    <property type="molecule type" value="Genomic_DNA"/>
</dbReference>
<protein>
    <submittedName>
        <fullName evidence="2">Uncharacterized protein</fullName>
    </submittedName>
</protein>